<protein>
    <submittedName>
        <fullName evidence="2">Uncharacterized protein</fullName>
    </submittedName>
</protein>
<dbReference type="PATRIC" id="fig|1122147.4.peg.514"/>
<dbReference type="AlphaFoldDB" id="A0A0R1XLZ5"/>
<feature type="transmembrane region" description="Helical" evidence="1">
    <location>
        <begin position="79"/>
        <end position="104"/>
    </location>
</feature>
<organism evidence="2 3">
    <name type="scientific">Schleiferilactobacillus harbinensis DSM 16991</name>
    <dbReference type="NCBI Taxonomy" id="1122147"/>
    <lineage>
        <taxon>Bacteria</taxon>
        <taxon>Bacillati</taxon>
        <taxon>Bacillota</taxon>
        <taxon>Bacilli</taxon>
        <taxon>Lactobacillales</taxon>
        <taxon>Lactobacillaceae</taxon>
        <taxon>Schleiferilactobacillus</taxon>
    </lineage>
</organism>
<keyword evidence="1" id="KW-0472">Membrane</keyword>
<evidence type="ECO:0000313" key="2">
    <source>
        <dbReference type="EMBL" id="KRM29476.1"/>
    </source>
</evidence>
<accession>A0A0R1XLZ5</accession>
<sequence length="111" mass="12192">MISCIFVDVIAIGFLPSSTPLQFVISFIYVFLIPVGILTMFDLHNVLNGVNKHNMWRVIVIIVLMLPMLAKTLAWQNSILSITVNVLMALAIMLGAICLGVYGIKFTPPAS</sequence>
<evidence type="ECO:0000256" key="1">
    <source>
        <dbReference type="SAM" id="Phobius"/>
    </source>
</evidence>
<gene>
    <name evidence="2" type="ORF">FC91_GL000493</name>
</gene>
<name>A0A0R1XLZ5_9LACO</name>
<comment type="caution">
    <text evidence="2">The sequence shown here is derived from an EMBL/GenBank/DDBJ whole genome shotgun (WGS) entry which is preliminary data.</text>
</comment>
<dbReference type="EMBL" id="AZFW01000013">
    <property type="protein sequence ID" value="KRM29476.1"/>
    <property type="molecule type" value="Genomic_DNA"/>
</dbReference>
<proteinExistence type="predicted"/>
<feature type="transmembrane region" description="Helical" evidence="1">
    <location>
        <begin position="23"/>
        <end position="43"/>
    </location>
</feature>
<evidence type="ECO:0000313" key="3">
    <source>
        <dbReference type="Proteomes" id="UP000050949"/>
    </source>
</evidence>
<dbReference type="Proteomes" id="UP000050949">
    <property type="component" value="Unassembled WGS sequence"/>
</dbReference>
<keyword evidence="1" id="KW-1133">Transmembrane helix</keyword>
<keyword evidence="1" id="KW-0812">Transmembrane</keyword>
<reference evidence="2 3" key="1">
    <citation type="journal article" date="2015" name="Genome Announc.">
        <title>Expanding the biotechnology potential of lactobacilli through comparative genomics of 213 strains and associated genera.</title>
        <authorList>
            <person name="Sun Z."/>
            <person name="Harris H.M."/>
            <person name="McCann A."/>
            <person name="Guo C."/>
            <person name="Argimon S."/>
            <person name="Zhang W."/>
            <person name="Yang X."/>
            <person name="Jeffery I.B."/>
            <person name="Cooney J.C."/>
            <person name="Kagawa T.F."/>
            <person name="Liu W."/>
            <person name="Song Y."/>
            <person name="Salvetti E."/>
            <person name="Wrobel A."/>
            <person name="Rasinkangas P."/>
            <person name="Parkhill J."/>
            <person name="Rea M.C."/>
            <person name="O'Sullivan O."/>
            <person name="Ritari J."/>
            <person name="Douillard F.P."/>
            <person name="Paul Ross R."/>
            <person name="Yang R."/>
            <person name="Briner A.E."/>
            <person name="Felis G.E."/>
            <person name="de Vos W.M."/>
            <person name="Barrangou R."/>
            <person name="Klaenhammer T.R."/>
            <person name="Caufield P.W."/>
            <person name="Cui Y."/>
            <person name="Zhang H."/>
            <person name="O'Toole P.W."/>
        </authorList>
    </citation>
    <scope>NUCLEOTIDE SEQUENCE [LARGE SCALE GENOMIC DNA]</scope>
    <source>
        <strain evidence="2 3">DSM 16991</strain>
    </source>
</reference>
<feature type="transmembrane region" description="Helical" evidence="1">
    <location>
        <begin position="55"/>
        <end position="73"/>
    </location>
</feature>